<dbReference type="Pfam" id="PF00027">
    <property type="entry name" value="cNMP_binding"/>
    <property type="match status" value="1"/>
</dbReference>
<dbReference type="OrthoDB" id="421226at2759"/>
<dbReference type="Gene3D" id="1.10.287.630">
    <property type="entry name" value="Helix hairpin bin"/>
    <property type="match status" value="1"/>
</dbReference>
<gene>
    <name evidence="11" type="ORF">TTHERM_00163930</name>
</gene>
<evidence type="ECO:0000256" key="7">
    <source>
        <dbReference type="PROSITE-ProRule" id="PRU00047"/>
    </source>
</evidence>
<sequence length="1422" mass="168057">MESQSQFNHNNNKLAQIKQSIFQKNTLIDDVKPQQFKETLVDRSRQRYLFEQKNNKLQQSHHGDSEIQESSLQDGMNNTFEMQQCISVERRSFQENYQGGINQNTSNDQDNSEQIIQTQIQNGSFSQQIIKQGFRKIDSMMTFDQKEQNKLYSTPESDKKGVNLQDKTNAVNSSNEPINEDQLFQVTNRFLEKKISIKNENNKEIWLQEEIFYEKNLKRMETKLNNQLKGQQQYIHQDDNRLPKYMQNYQNKTNIIHRLLNSSMFRAVKIRQHVQSFVKFLKLRHFNRKIDDLNQNEYLQINDLSHFYILNDKKNQNYFNSSLIYWFDSLFNFLPVFMPTDLTRVIWDMVQVIFTYSFLYIYSLLIFFDQDNFKSKFIQRLCLFSLINFLADIIINLNTAIFNKDNMIDKRKFIAKQYFFSTTFVTDFLTLTVLISKLINSSSLTVQDQNDNWYRYAFNALIFLKVNGISQKKKRFDYIITLTENQKHIIKLINQIAVIMTVAHIAGIGWYFLGVQEMKSSQNNWLDKVGISQLEYYEKYAYSIYWSITTMTTVGYGDINATNYIEALYISFTMILFSCVFAYSINNIGFILQEIEKSSKQLNDDIAIIQRYLIRKDVHIQLKSRVRHYLSFLAHEQKNIDKQAEDQVLSVLSNQLREEITMEINSKILNTYFVLRSNFSQATLKKVLFIMEEVLVNPNEIIISEQEQDDSSIYFIQSGIIEIYQHSIQKQKKVNVIKILKKGQIFGELSFFSGIPRQASARSVNLSTLYKIRRDQFIEILKENTEDFERFKMMQDQIIFQNKLTSIHVECFSCKKIGHIAIQCPRTHKIKDQQLIILRNNYSIFQARDYIKRKNNQKSPNAYKWLKQNQVVCNDLKVKLKEQNLEFYKMFETKEHLLTSEYSQSKFQIDEEEELMSQNPLYFDEQIMETNQRVLNKAQQKKKADAAMIWIRKTNCFNTQNIEESEGPLNQEKHSSTAKSNSNLENLDFLKAASNFQGFQIKTMSFEGQDNQNRKQDPQKKEYIFSQQSKGINKVDTDSNNQSMLDFINQQISLKEEDTSALNSPKKLEIQRQNQPALSFINLQQSDIDKKQLKNGFSNNHLNIQYSKQISYQSSVDDQNVNKQLNAQLIQQNSSDYQNKQQNNKDRSFDHFQKQLNQKDIKYLLEQILLHNIIFNSLLFDNKIHQLPQQNIQNNALNTQQDLVDKSFIDKRIKSFQDDNFLKRISSIRSNRDNKEKRSSQISQNSNYLNTQQRKDNKIIIGSNNNDITQNMDFIQNNKYNLIQAVSNIIQNTQIPLLFQNNKSSSQTVSEDLPISVEQFDKIQFFKKYYPHNNFEIVLQSLKEYQSEQKKIKKNNLAKQRRQNIGVSTDLIVYMYQGNANFIKFIPQDYNINLYKPTHLSYGVKMQKGIKFPKNFNNLNNN</sequence>
<dbReference type="RefSeq" id="XP_001008647.3">
    <property type="nucleotide sequence ID" value="XM_001008647.3"/>
</dbReference>
<evidence type="ECO:0000256" key="3">
    <source>
        <dbReference type="ARBA" id="ARBA00022692"/>
    </source>
</evidence>
<dbReference type="GO" id="GO:0008270">
    <property type="term" value="F:zinc ion binding"/>
    <property type="evidence" value="ECO:0007669"/>
    <property type="project" value="UniProtKB-KW"/>
</dbReference>
<feature type="transmembrane region" description="Helical" evidence="8">
    <location>
        <begin position="345"/>
        <end position="365"/>
    </location>
</feature>
<dbReference type="GO" id="GO:0098855">
    <property type="term" value="C:HCN channel complex"/>
    <property type="evidence" value="ECO:0007669"/>
    <property type="project" value="TreeGrafter"/>
</dbReference>
<dbReference type="PROSITE" id="PS50158">
    <property type="entry name" value="ZF_CCHC"/>
    <property type="match status" value="1"/>
</dbReference>
<keyword evidence="12" id="KW-1185">Reference proteome</keyword>
<dbReference type="SUPFAM" id="SSF51206">
    <property type="entry name" value="cAMP-binding domain-like"/>
    <property type="match status" value="1"/>
</dbReference>
<dbReference type="KEGG" id="tet:TTHERM_00163930"/>
<dbReference type="PROSITE" id="PS50042">
    <property type="entry name" value="CNMP_BINDING_3"/>
    <property type="match status" value="1"/>
</dbReference>
<dbReference type="PANTHER" id="PTHR45689">
    <property type="entry name" value="I[[H]] CHANNEL, ISOFORM E"/>
    <property type="match status" value="1"/>
</dbReference>
<dbReference type="Pfam" id="PF00520">
    <property type="entry name" value="Ion_trans"/>
    <property type="match status" value="1"/>
</dbReference>
<evidence type="ECO:0000259" key="10">
    <source>
        <dbReference type="PROSITE" id="PS50158"/>
    </source>
</evidence>
<keyword evidence="7" id="KW-0479">Metal-binding</keyword>
<dbReference type="GO" id="GO:0003676">
    <property type="term" value="F:nucleic acid binding"/>
    <property type="evidence" value="ECO:0007669"/>
    <property type="project" value="InterPro"/>
</dbReference>
<dbReference type="InterPro" id="IPR036875">
    <property type="entry name" value="Znf_CCHC_sf"/>
</dbReference>
<evidence type="ECO:0000313" key="11">
    <source>
        <dbReference type="EMBL" id="EAR88402.3"/>
    </source>
</evidence>
<dbReference type="InParanoid" id="Q22TN6"/>
<dbReference type="InterPro" id="IPR000595">
    <property type="entry name" value="cNMP-bd_dom"/>
</dbReference>
<dbReference type="SMART" id="SM00100">
    <property type="entry name" value="cNMP"/>
    <property type="match status" value="1"/>
</dbReference>
<organism evidence="11 12">
    <name type="scientific">Tetrahymena thermophila (strain SB210)</name>
    <dbReference type="NCBI Taxonomy" id="312017"/>
    <lineage>
        <taxon>Eukaryota</taxon>
        <taxon>Sar</taxon>
        <taxon>Alveolata</taxon>
        <taxon>Ciliophora</taxon>
        <taxon>Intramacronucleata</taxon>
        <taxon>Oligohymenophorea</taxon>
        <taxon>Hymenostomatida</taxon>
        <taxon>Tetrahymenina</taxon>
        <taxon>Tetrahymenidae</taxon>
        <taxon>Tetrahymena</taxon>
    </lineage>
</organism>
<dbReference type="CDD" id="cd00038">
    <property type="entry name" value="CAP_ED"/>
    <property type="match status" value="1"/>
</dbReference>
<protein>
    <submittedName>
        <fullName evidence="11">Cation channel family protein</fullName>
    </submittedName>
</protein>
<keyword evidence="3 8" id="KW-0812">Transmembrane</keyword>
<dbReference type="HOGENOM" id="CLU_003403_0_0_1"/>
<dbReference type="SUPFAM" id="SSF81324">
    <property type="entry name" value="Voltage-gated potassium channels"/>
    <property type="match status" value="1"/>
</dbReference>
<dbReference type="PANTHER" id="PTHR45689:SF5">
    <property type="entry name" value="I[[H]] CHANNEL, ISOFORM E"/>
    <property type="match status" value="1"/>
</dbReference>
<evidence type="ECO:0000259" key="9">
    <source>
        <dbReference type="PROSITE" id="PS50042"/>
    </source>
</evidence>
<keyword evidence="7" id="KW-0862">Zinc</keyword>
<feature type="transmembrane region" description="Helical" evidence="8">
    <location>
        <begin position="567"/>
        <end position="592"/>
    </location>
</feature>
<dbReference type="InterPro" id="IPR051413">
    <property type="entry name" value="K/Na_HCN_channel"/>
</dbReference>
<dbReference type="GeneID" id="7828259"/>
<dbReference type="InterPro" id="IPR005821">
    <property type="entry name" value="Ion_trans_dom"/>
</dbReference>
<evidence type="ECO:0000256" key="6">
    <source>
        <dbReference type="ARBA" id="ARBA00023136"/>
    </source>
</evidence>
<keyword evidence="4 8" id="KW-1133">Transmembrane helix</keyword>
<dbReference type="Proteomes" id="UP000009168">
    <property type="component" value="Unassembled WGS sequence"/>
</dbReference>
<name>Q22TN6_TETTS</name>
<dbReference type="EMBL" id="GG662840">
    <property type="protein sequence ID" value="EAR88402.3"/>
    <property type="molecule type" value="Genomic_DNA"/>
</dbReference>
<accession>Q22TN6</accession>
<keyword evidence="6 8" id="KW-0472">Membrane</keyword>
<feature type="domain" description="CCHC-type" evidence="10">
    <location>
        <begin position="811"/>
        <end position="826"/>
    </location>
</feature>
<feature type="transmembrane region" description="Helical" evidence="8">
    <location>
        <begin position="418"/>
        <end position="441"/>
    </location>
</feature>
<dbReference type="FunCoup" id="Q22TN6">
    <property type="interactions" value="2"/>
</dbReference>
<evidence type="ECO:0000256" key="2">
    <source>
        <dbReference type="ARBA" id="ARBA00022448"/>
    </source>
</evidence>
<evidence type="ECO:0000313" key="12">
    <source>
        <dbReference type="Proteomes" id="UP000009168"/>
    </source>
</evidence>
<dbReference type="GO" id="GO:0035725">
    <property type="term" value="P:sodium ion transmembrane transport"/>
    <property type="evidence" value="ECO:0007669"/>
    <property type="project" value="TreeGrafter"/>
</dbReference>
<evidence type="ECO:0000256" key="4">
    <source>
        <dbReference type="ARBA" id="ARBA00022989"/>
    </source>
</evidence>
<feature type="transmembrane region" description="Helical" evidence="8">
    <location>
        <begin position="492"/>
        <end position="513"/>
    </location>
</feature>
<keyword evidence="2" id="KW-0813">Transport</keyword>
<proteinExistence type="predicted"/>
<feature type="domain" description="Cyclic nucleotide-binding" evidence="9">
    <location>
        <begin position="675"/>
        <end position="786"/>
    </location>
</feature>
<dbReference type="Gene3D" id="1.10.287.70">
    <property type="match status" value="1"/>
</dbReference>
<evidence type="ECO:0000256" key="5">
    <source>
        <dbReference type="ARBA" id="ARBA00023065"/>
    </source>
</evidence>
<dbReference type="InterPro" id="IPR018490">
    <property type="entry name" value="cNMP-bd_dom_sf"/>
</dbReference>
<dbReference type="Gene3D" id="2.60.120.10">
    <property type="entry name" value="Jelly Rolls"/>
    <property type="match status" value="1"/>
</dbReference>
<dbReference type="GO" id="GO:0005249">
    <property type="term" value="F:voltage-gated potassium channel activity"/>
    <property type="evidence" value="ECO:0007669"/>
    <property type="project" value="TreeGrafter"/>
</dbReference>
<keyword evidence="5" id="KW-0406">Ion transport</keyword>
<dbReference type="InterPro" id="IPR001878">
    <property type="entry name" value="Znf_CCHC"/>
</dbReference>
<dbReference type="InterPro" id="IPR014710">
    <property type="entry name" value="RmlC-like_jellyroll"/>
</dbReference>
<dbReference type="SUPFAM" id="SSF57756">
    <property type="entry name" value="Retrovirus zinc finger-like domains"/>
    <property type="match status" value="1"/>
</dbReference>
<evidence type="ECO:0000256" key="8">
    <source>
        <dbReference type="SAM" id="Phobius"/>
    </source>
</evidence>
<comment type="subcellular location">
    <subcellularLocation>
        <location evidence="1">Membrane</location>
        <topology evidence="1">Multi-pass membrane protein</topology>
    </subcellularLocation>
</comment>
<evidence type="ECO:0000256" key="1">
    <source>
        <dbReference type="ARBA" id="ARBA00004141"/>
    </source>
</evidence>
<dbReference type="GO" id="GO:0003254">
    <property type="term" value="P:regulation of membrane depolarization"/>
    <property type="evidence" value="ECO:0007669"/>
    <property type="project" value="TreeGrafter"/>
</dbReference>
<feature type="transmembrane region" description="Helical" evidence="8">
    <location>
        <begin position="377"/>
        <end position="397"/>
    </location>
</feature>
<keyword evidence="7" id="KW-0863">Zinc-finger</keyword>
<reference evidence="12" key="1">
    <citation type="journal article" date="2006" name="PLoS Biol.">
        <title>Macronuclear genome sequence of the ciliate Tetrahymena thermophila, a model eukaryote.</title>
        <authorList>
            <person name="Eisen J.A."/>
            <person name="Coyne R.S."/>
            <person name="Wu M."/>
            <person name="Wu D."/>
            <person name="Thiagarajan M."/>
            <person name="Wortman J.R."/>
            <person name="Badger J.H."/>
            <person name="Ren Q."/>
            <person name="Amedeo P."/>
            <person name="Jones K.M."/>
            <person name="Tallon L.J."/>
            <person name="Delcher A.L."/>
            <person name="Salzberg S.L."/>
            <person name="Silva J.C."/>
            <person name="Haas B.J."/>
            <person name="Majoros W.H."/>
            <person name="Farzad M."/>
            <person name="Carlton J.M."/>
            <person name="Smith R.K. Jr."/>
            <person name="Garg J."/>
            <person name="Pearlman R.E."/>
            <person name="Karrer K.M."/>
            <person name="Sun L."/>
            <person name="Manning G."/>
            <person name="Elde N.C."/>
            <person name="Turkewitz A.P."/>
            <person name="Asai D.J."/>
            <person name="Wilkes D.E."/>
            <person name="Wang Y."/>
            <person name="Cai H."/>
            <person name="Collins K."/>
            <person name="Stewart B.A."/>
            <person name="Lee S.R."/>
            <person name="Wilamowska K."/>
            <person name="Weinberg Z."/>
            <person name="Ruzzo W.L."/>
            <person name="Wloga D."/>
            <person name="Gaertig J."/>
            <person name="Frankel J."/>
            <person name="Tsao C.-C."/>
            <person name="Gorovsky M.A."/>
            <person name="Keeling P.J."/>
            <person name="Waller R.F."/>
            <person name="Patron N.J."/>
            <person name="Cherry J.M."/>
            <person name="Stover N.A."/>
            <person name="Krieger C.J."/>
            <person name="del Toro C."/>
            <person name="Ryder H.F."/>
            <person name="Williamson S.C."/>
            <person name="Barbeau R.A."/>
            <person name="Hamilton E.P."/>
            <person name="Orias E."/>
        </authorList>
    </citation>
    <scope>NUCLEOTIDE SEQUENCE [LARGE SCALE GENOMIC DNA]</scope>
    <source>
        <strain evidence="12">SB210</strain>
    </source>
</reference>
<dbReference type="SMART" id="SM00343">
    <property type="entry name" value="ZnF_C2HC"/>
    <property type="match status" value="1"/>
</dbReference>
<dbReference type="eggNOG" id="KOG0501">
    <property type="taxonomic scope" value="Eukaryota"/>
</dbReference>